<keyword evidence="6" id="KW-1185">Reference proteome</keyword>
<dbReference type="Pfam" id="PF17676">
    <property type="entry name" value="Peptidase_S66C"/>
    <property type="match status" value="1"/>
</dbReference>
<evidence type="ECO:0000256" key="1">
    <source>
        <dbReference type="ARBA" id="ARBA00010233"/>
    </source>
</evidence>
<dbReference type="InterPro" id="IPR027478">
    <property type="entry name" value="LdcA_N"/>
</dbReference>
<dbReference type="InterPro" id="IPR027461">
    <property type="entry name" value="Carboxypeptidase_A_C_sf"/>
</dbReference>
<feature type="domain" description="LD-carboxypeptidase N-terminal" evidence="3">
    <location>
        <begin position="19"/>
        <end position="134"/>
    </location>
</feature>
<dbReference type="SUPFAM" id="SSF141986">
    <property type="entry name" value="LD-carboxypeptidase A C-terminal domain-like"/>
    <property type="match status" value="1"/>
</dbReference>
<dbReference type="EMBL" id="SMTK01000001">
    <property type="protein sequence ID" value="TDK27974.1"/>
    <property type="molecule type" value="Genomic_DNA"/>
</dbReference>
<proteinExistence type="inferred from homology"/>
<name>A0A4V6PLS0_9MICC</name>
<gene>
    <name evidence="5" type="ORF">E2F48_02390</name>
</gene>
<protein>
    <submittedName>
        <fullName evidence="5">LD-carboxypeptidase</fullName>
    </submittedName>
</protein>
<keyword evidence="2" id="KW-0378">Hydrolase</keyword>
<dbReference type="InterPro" id="IPR029062">
    <property type="entry name" value="Class_I_gatase-like"/>
</dbReference>
<reference evidence="5 6" key="1">
    <citation type="submission" date="2019-03" db="EMBL/GenBank/DDBJ databases">
        <title>Arthrobacter sp. nov., an bacterium isolated from biocrust in Mu Us Desert.</title>
        <authorList>
            <person name="Lixiong L."/>
        </authorList>
    </citation>
    <scope>NUCLEOTIDE SEQUENCE [LARGE SCALE GENOMIC DNA]</scope>
    <source>
        <strain evidence="5 6">SLN-3</strain>
    </source>
</reference>
<evidence type="ECO:0000313" key="5">
    <source>
        <dbReference type="EMBL" id="TDK27974.1"/>
    </source>
</evidence>
<dbReference type="InterPro" id="IPR040449">
    <property type="entry name" value="Peptidase_S66_N"/>
</dbReference>
<dbReference type="PANTHER" id="PTHR30237:SF4">
    <property type="entry name" value="LD-CARBOXYPEPTIDASE C-TERMINAL DOMAIN-CONTAINING PROTEIN"/>
    <property type="match status" value="1"/>
</dbReference>
<comment type="caution">
    <text evidence="5">The sequence shown here is derived from an EMBL/GenBank/DDBJ whole genome shotgun (WGS) entry which is preliminary data.</text>
</comment>
<keyword evidence="5" id="KW-0645">Protease</keyword>
<dbReference type="SUPFAM" id="SSF52317">
    <property type="entry name" value="Class I glutamine amidotransferase-like"/>
    <property type="match status" value="1"/>
</dbReference>
<dbReference type="Pfam" id="PF02016">
    <property type="entry name" value="Peptidase_S66"/>
    <property type="match status" value="1"/>
</dbReference>
<sequence length="350" mass="37676">MNIWGPTKAASKLRKGDRVAVLSPSFAAPGFAPAVHEQAMTRFAAVTGLVPVEFPTTRRLGASAEDRAADLNAAFADPTIRAILATVGGDDQITVIPHLDADLARADPKLFLGYSDNTNLLNWLWSHGIGGFYGGSTQVHLGPGPGIDEVHLASLQAALMAGGELTITDPGESEDFGQDWRDPRALVEFGEREPTEPWVWAGPKQVVSGRTWGGCLEVLDQLALADHLPPVKDLHGAILLLETSEELPPADWVKRWVRALGERGILDAVDAVLVARPPTSSFELRPGAAERSRLRAAQRDAVIEQITRYNPGAVICVGVPFGHTRPQWILPYGGNMTMNGLDRTITAHYG</sequence>
<dbReference type="RefSeq" id="WP_133402387.1">
    <property type="nucleotide sequence ID" value="NZ_SMTK01000001.1"/>
</dbReference>
<dbReference type="OrthoDB" id="9807329at2"/>
<dbReference type="InterPro" id="IPR040921">
    <property type="entry name" value="Peptidase_S66C"/>
</dbReference>
<evidence type="ECO:0000259" key="3">
    <source>
        <dbReference type="Pfam" id="PF02016"/>
    </source>
</evidence>
<dbReference type="Gene3D" id="3.50.30.60">
    <property type="entry name" value="LD-carboxypeptidase A C-terminal domain-like"/>
    <property type="match status" value="1"/>
</dbReference>
<feature type="domain" description="LD-carboxypeptidase C-terminal" evidence="4">
    <location>
        <begin position="208"/>
        <end position="338"/>
    </location>
</feature>
<dbReference type="AlphaFoldDB" id="A0A4V6PLS0"/>
<evidence type="ECO:0000256" key="2">
    <source>
        <dbReference type="ARBA" id="ARBA00022801"/>
    </source>
</evidence>
<evidence type="ECO:0000313" key="6">
    <source>
        <dbReference type="Proteomes" id="UP000295411"/>
    </source>
</evidence>
<accession>A0A4V6PLS0</accession>
<evidence type="ECO:0000259" key="4">
    <source>
        <dbReference type="Pfam" id="PF17676"/>
    </source>
</evidence>
<comment type="similarity">
    <text evidence="1">Belongs to the peptidase S66 family.</text>
</comment>
<dbReference type="PANTHER" id="PTHR30237">
    <property type="entry name" value="MURAMOYLTETRAPEPTIDE CARBOXYPEPTIDASE"/>
    <property type="match status" value="1"/>
</dbReference>
<dbReference type="Proteomes" id="UP000295411">
    <property type="component" value="Unassembled WGS sequence"/>
</dbReference>
<dbReference type="Gene3D" id="3.40.50.10740">
    <property type="entry name" value="Class I glutamine amidotransferase-like"/>
    <property type="match status" value="1"/>
</dbReference>
<dbReference type="CDD" id="cd07062">
    <property type="entry name" value="Peptidase_S66_mccF_like"/>
    <property type="match status" value="1"/>
</dbReference>
<keyword evidence="5" id="KW-0121">Carboxypeptidase</keyword>
<dbReference type="InterPro" id="IPR003507">
    <property type="entry name" value="S66_fam"/>
</dbReference>
<dbReference type="GO" id="GO:0004180">
    <property type="term" value="F:carboxypeptidase activity"/>
    <property type="evidence" value="ECO:0007669"/>
    <property type="project" value="UniProtKB-KW"/>
</dbReference>
<organism evidence="5 6">
    <name type="scientific">Arthrobacter crusticola</name>
    <dbReference type="NCBI Taxonomy" id="2547960"/>
    <lineage>
        <taxon>Bacteria</taxon>
        <taxon>Bacillati</taxon>
        <taxon>Actinomycetota</taxon>
        <taxon>Actinomycetes</taxon>
        <taxon>Micrococcales</taxon>
        <taxon>Micrococcaceae</taxon>
        <taxon>Arthrobacter</taxon>
    </lineage>
</organism>